<dbReference type="EMBL" id="LT670849">
    <property type="protein sequence ID" value="SHN87870.1"/>
    <property type="molecule type" value="Genomic_DNA"/>
</dbReference>
<accession>A0A1M7UY74</accession>
<proteinExistence type="predicted"/>
<reference evidence="2" key="1">
    <citation type="submission" date="2016-11" db="EMBL/GenBank/DDBJ databases">
        <authorList>
            <person name="Varghese N."/>
            <person name="Submissions S."/>
        </authorList>
    </citation>
    <scope>NUCLEOTIDE SEQUENCE [LARGE SCALE GENOMIC DNA]</scope>
    <source>
        <strain evidence="2">GAS401</strain>
    </source>
</reference>
<evidence type="ECO:0000313" key="2">
    <source>
        <dbReference type="Proteomes" id="UP000184096"/>
    </source>
</evidence>
<evidence type="ECO:0000313" key="1">
    <source>
        <dbReference type="EMBL" id="SHN87870.1"/>
    </source>
</evidence>
<keyword evidence="2" id="KW-1185">Reference proteome</keyword>
<sequence>MENVIGRIVDVFTLNFHYFINSDSTRALVGPS</sequence>
<dbReference type="Proteomes" id="UP000184096">
    <property type="component" value="Chromosome I"/>
</dbReference>
<protein>
    <submittedName>
        <fullName evidence="1">Uncharacterized protein</fullName>
    </submittedName>
</protein>
<gene>
    <name evidence="1" type="ORF">SAMN05444170_7418</name>
</gene>
<name>A0A1M7UY74_9BRAD</name>
<dbReference type="AlphaFoldDB" id="A0A1M7UY74"/>
<organism evidence="1 2">
    <name type="scientific">Bradyrhizobium erythrophlei</name>
    <dbReference type="NCBI Taxonomy" id="1437360"/>
    <lineage>
        <taxon>Bacteria</taxon>
        <taxon>Pseudomonadati</taxon>
        <taxon>Pseudomonadota</taxon>
        <taxon>Alphaproteobacteria</taxon>
        <taxon>Hyphomicrobiales</taxon>
        <taxon>Nitrobacteraceae</taxon>
        <taxon>Bradyrhizobium</taxon>
    </lineage>
</organism>